<name>A0ABT7UHZ6_9FIRM</name>
<keyword evidence="1" id="KW-0472">Membrane</keyword>
<dbReference type="RefSeq" id="WP_129737328.1">
    <property type="nucleotide sequence ID" value="NZ_JAUDCK010000014.1"/>
</dbReference>
<feature type="transmembrane region" description="Helical" evidence="1">
    <location>
        <begin position="205"/>
        <end position="221"/>
    </location>
</feature>
<dbReference type="EMBL" id="JAUDCK010000014">
    <property type="protein sequence ID" value="MDM8195771.1"/>
    <property type="molecule type" value="Genomic_DNA"/>
</dbReference>
<dbReference type="Pfam" id="PF09997">
    <property type="entry name" value="DUF2238"/>
    <property type="match status" value="1"/>
</dbReference>
<dbReference type="InterPro" id="IPR014509">
    <property type="entry name" value="YjdF-like"/>
</dbReference>
<organism evidence="2 3">
    <name type="scientific">Massilimicrobiota timonensis</name>
    <dbReference type="NCBI Taxonomy" id="1776392"/>
    <lineage>
        <taxon>Bacteria</taxon>
        <taxon>Bacillati</taxon>
        <taxon>Bacillota</taxon>
        <taxon>Erysipelotrichia</taxon>
        <taxon>Erysipelotrichales</taxon>
        <taxon>Erysipelotrichaceae</taxon>
        <taxon>Massilimicrobiota</taxon>
    </lineage>
</organism>
<feature type="transmembrane region" description="Helical" evidence="1">
    <location>
        <begin position="108"/>
        <end position="128"/>
    </location>
</feature>
<reference evidence="3" key="1">
    <citation type="submission" date="2023-06" db="EMBL/GenBank/DDBJ databases">
        <title>Identification and characterization of horizontal gene transfer across gut microbiota members of farm animals based on homology search.</title>
        <authorList>
            <person name="Zeman M."/>
            <person name="Kubasova T."/>
            <person name="Jahodarova E."/>
            <person name="Nykrynova M."/>
            <person name="Rychlik I."/>
        </authorList>
    </citation>
    <scope>NUCLEOTIDE SEQUENCE [LARGE SCALE GENOMIC DNA]</scope>
    <source>
        <strain evidence="3">ET341</strain>
    </source>
</reference>
<sequence>MKTKLKEKKPYYLIIARKLIFWSVVLMLGIAVFLLFTRTGDNKGRLIFTIVQLVAMLFVLRIPKFIQDIYHFEIPHLLDFILITFAFSGFILGDVLNFYGRIPYWDSILHTFSGVVIAYVGFIVIQYLDQEYRIPLSVSPLFMSLIVVCVALAIGAIWEIGEYTVDDIFKTNNQQYMETTRSTLYDEDDIPLQGHEALNDTMKDLMLDLAGAIGVACIEYVKLEKKQKSQKGTN</sequence>
<protein>
    <recommendedName>
        <fullName evidence="4">DUF2238 domain-containing protein</fullName>
    </recommendedName>
</protein>
<gene>
    <name evidence="2" type="ORF">QUV98_05510</name>
</gene>
<evidence type="ECO:0000256" key="1">
    <source>
        <dbReference type="SAM" id="Phobius"/>
    </source>
</evidence>
<feature type="transmembrane region" description="Helical" evidence="1">
    <location>
        <begin position="140"/>
        <end position="158"/>
    </location>
</feature>
<keyword evidence="1" id="KW-0812">Transmembrane</keyword>
<feature type="transmembrane region" description="Helical" evidence="1">
    <location>
        <begin position="44"/>
        <end position="62"/>
    </location>
</feature>
<evidence type="ECO:0000313" key="3">
    <source>
        <dbReference type="Proteomes" id="UP001529275"/>
    </source>
</evidence>
<evidence type="ECO:0000313" key="2">
    <source>
        <dbReference type="EMBL" id="MDM8195771.1"/>
    </source>
</evidence>
<evidence type="ECO:0008006" key="4">
    <source>
        <dbReference type="Google" id="ProtNLM"/>
    </source>
</evidence>
<keyword evidence="1" id="KW-1133">Transmembrane helix</keyword>
<feature type="transmembrane region" description="Helical" evidence="1">
    <location>
        <begin position="20"/>
        <end position="38"/>
    </location>
</feature>
<reference evidence="2 3" key="2">
    <citation type="submission" date="2023-06" db="EMBL/GenBank/DDBJ databases">
        <authorList>
            <person name="Zeman M."/>
            <person name="Kubasova T."/>
            <person name="Jahodarova E."/>
            <person name="Nykrynova M."/>
            <person name="Rychlik I."/>
        </authorList>
    </citation>
    <scope>NUCLEOTIDE SEQUENCE [LARGE SCALE GENOMIC DNA]</scope>
    <source>
        <strain evidence="2 3">ET341</strain>
    </source>
</reference>
<proteinExistence type="predicted"/>
<accession>A0ABT7UHZ6</accession>
<dbReference type="Proteomes" id="UP001529275">
    <property type="component" value="Unassembled WGS sequence"/>
</dbReference>
<feature type="transmembrane region" description="Helical" evidence="1">
    <location>
        <begin position="74"/>
        <end position="96"/>
    </location>
</feature>
<comment type="caution">
    <text evidence="2">The sequence shown here is derived from an EMBL/GenBank/DDBJ whole genome shotgun (WGS) entry which is preliminary data.</text>
</comment>
<keyword evidence="3" id="KW-1185">Reference proteome</keyword>